<protein>
    <submittedName>
        <fullName evidence="2">Putative mreD</fullName>
    </submittedName>
</protein>
<keyword evidence="1" id="KW-0472">Membrane</keyword>
<keyword evidence="1" id="KW-1133">Transmembrane helix</keyword>
<dbReference type="EMBL" id="LN879502">
    <property type="protein sequence ID" value="CUI16562.1"/>
    <property type="molecule type" value="Genomic_DNA"/>
</dbReference>
<feature type="transmembrane region" description="Helical" evidence="1">
    <location>
        <begin position="6"/>
        <end position="30"/>
    </location>
</feature>
<proteinExistence type="predicted"/>
<evidence type="ECO:0000313" key="3">
    <source>
        <dbReference type="Proteomes" id="UP000069902"/>
    </source>
</evidence>
<evidence type="ECO:0000313" key="2">
    <source>
        <dbReference type="EMBL" id="CUI16562.1"/>
    </source>
</evidence>
<keyword evidence="3" id="KW-1185">Reference proteome</keyword>
<evidence type="ECO:0000256" key="1">
    <source>
        <dbReference type="SAM" id="Phobius"/>
    </source>
</evidence>
<dbReference type="PATRIC" id="fig|389348.3.peg.1029"/>
<dbReference type="RefSeq" id="WP_059060590.1">
    <property type="nucleotide sequence ID" value="NZ_LN879502.1"/>
</dbReference>
<keyword evidence="1" id="KW-0812">Transmembrane</keyword>
<feature type="transmembrane region" description="Helical" evidence="1">
    <location>
        <begin position="42"/>
        <end position="60"/>
    </location>
</feature>
<reference evidence="3" key="1">
    <citation type="submission" date="2015-09" db="EMBL/GenBank/DDBJ databases">
        <authorList>
            <person name="Bertelli C."/>
        </authorList>
    </citation>
    <scope>NUCLEOTIDE SEQUENCE [LARGE SCALE GENOMIC DNA]</scope>
    <source>
        <strain evidence="3">KNic</strain>
    </source>
</reference>
<dbReference type="InParanoid" id="A0A0U5JD50"/>
<feature type="transmembrane region" description="Helical" evidence="1">
    <location>
        <begin position="133"/>
        <end position="154"/>
    </location>
</feature>
<feature type="transmembrane region" description="Helical" evidence="1">
    <location>
        <begin position="66"/>
        <end position="83"/>
    </location>
</feature>
<dbReference type="STRING" id="389348.PNK_0937"/>
<organism evidence="2 3">
    <name type="scientific">Candidatus Protochlamydia naegleriophila</name>
    <dbReference type="NCBI Taxonomy" id="389348"/>
    <lineage>
        <taxon>Bacteria</taxon>
        <taxon>Pseudomonadati</taxon>
        <taxon>Chlamydiota</taxon>
        <taxon>Chlamydiia</taxon>
        <taxon>Parachlamydiales</taxon>
        <taxon>Parachlamydiaceae</taxon>
        <taxon>Candidatus Protochlamydia</taxon>
    </lineage>
</organism>
<sequence length="173" mass="19681">MARLSILFLYTLSLALILPSLLPNLPLLFFAPFLISAVYQQNKISCLWLAMACGLVIDLLSSQMRFGFYALNYVLAVKLLYGYKYHFFEDSVTTLPILTSIFAILLTTIQLILLYLFGYGIIPTWAWIKNDLILMPLCDGLYAFIAFSLPALFLSRPSIPRRSKTILQRKAEP</sequence>
<feature type="transmembrane region" description="Helical" evidence="1">
    <location>
        <begin position="95"/>
        <end position="121"/>
    </location>
</feature>
<gene>
    <name evidence="2" type="primary">mreD</name>
    <name evidence="2" type="ORF">PNK_0937</name>
</gene>
<dbReference type="Proteomes" id="UP000069902">
    <property type="component" value="Chromosome cPNK"/>
</dbReference>
<dbReference type="AlphaFoldDB" id="A0A0U5JD50"/>
<accession>A0A0U5JD50</accession>
<name>A0A0U5JD50_9BACT</name>
<dbReference type="KEGG" id="pnl:PNK_0937"/>